<dbReference type="Proteomes" id="UP000711178">
    <property type="component" value="Unassembled WGS sequence"/>
</dbReference>
<dbReference type="RefSeq" id="WP_043581294.1">
    <property type="nucleotide sequence ID" value="NZ_CP142381.1"/>
</dbReference>
<keyword evidence="1" id="KW-0963">Cytoplasm</keyword>
<evidence type="ECO:0000313" key="7">
    <source>
        <dbReference type="Proteomes" id="UP000711178"/>
    </source>
</evidence>
<dbReference type="Gene3D" id="1.10.10.2250">
    <property type="match status" value="1"/>
</dbReference>
<keyword evidence="4" id="KW-0226">DNA condensation</keyword>
<protein>
    <submittedName>
        <fullName evidence="6">Chromosome partition protein MukE</fullName>
    </submittedName>
</protein>
<sequence length="227" mass="25558">MAYETIADVIADPQFAKADLELRRGKHISASPDIFLYDFIATAQPYLERFYEAYNVRLVCGSEGYFYLLPDKNHVPPPLGNRHLSAVDMLVGQTLALMRLDPKWLADNGRIPESSIIELMEHILGQERLLGYIERRRGKDTAVDARKLREVVRSSLAELKRLGFIHREGQGETAVAVPYISIMRFADPVRGSESLGDALTRLLREGEIEEIADKPSNFLDADSLDNA</sequence>
<accession>A0ABS7FGD1</accession>
<dbReference type="InterPro" id="IPR042037">
    <property type="entry name" value="MukE_C"/>
</dbReference>
<gene>
    <name evidence="6" type="ORF">KIF53_15965</name>
</gene>
<evidence type="ECO:0000256" key="3">
    <source>
        <dbReference type="ARBA" id="ARBA00022829"/>
    </source>
</evidence>
<organism evidence="6 7">
    <name type="scientific">Chromobacterium subtsugae</name>
    <dbReference type="NCBI Taxonomy" id="251747"/>
    <lineage>
        <taxon>Bacteria</taxon>
        <taxon>Pseudomonadati</taxon>
        <taxon>Pseudomonadota</taxon>
        <taxon>Betaproteobacteria</taxon>
        <taxon>Neisseriales</taxon>
        <taxon>Chromobacteriaceae</taxon>
        <taxon>Chromobacterium</taxon>
    </lineage>
</organism>
<dbReference type="Pfam" id="PF04288">
    <property type="entry name" value="MukE"/>
    <property type="match status" value="1"/>
</dbReference>
<dbReference type="CDD" id="cd16336">
    <property type="entry name" value="MukE"/>
    <property type="match status" value="1"/>
</dbReference>
<evidence type="ECO:0000256" key="4">
    <source>
        <dbReference type="ARBA" id="ARBA00023067"/>
    </source>
</evidence>
<keyword evidence="7" id="KW-1185">Reference proteome</keyword>
<comment type="caution">
    <text evidence="6">The sequence shown here is derived from an EMBL/GenBank/DDBJ whole genome shotgun (WGS) entry which is preliminary data.</text>
</comment>
<dbReference type="Gene3D" id="1.10.10.2260">
    <property type="entry name" value="MukE-like family, C-terminal domain"/>
    <property type="match status" value="1"/>
</dbReference>
<evidence type="ECO:0000313" key="6">
    <source>
        <dbReference type="EMBL" id="MBW8289130.1"/>
    </source>
</evidence>
<keyword evidence="5" id="KW-0131">Cell cycle</keyword>
<reference evidence="6 7" key="1">
    <citation type="submission" date="2021-05" db="EMBL/GenBank/DDBJ databases">
        <title>Draft Whole Genome Sequencing Of Biosensor Chromobacterium violaceum Strain CV026 Reveals A Regulatory RNA In Chromobacterium violaceum Phenotype Regulatory Network.</title>
        <authorList>
            <person name="Hong K.W."/>
            <person name="Chan K.G."/>
            <person name="Chang C.-Y."/>
        </authorList>
    </citation>
    <scope>NUCLEOTIDE SEQUENCE [LARGE SCALE GENOMIC DNA]</scope>
    <source>
        <strain evidence="6 7">ATCC 31532</strain>
    </source>
</reference>
<evidence type="ECO:0000256" key="5">
    <source>
        <dbReference type="ARBA" id="ARBA00023306"/>
    </source>
</evidence>
<evidence type="ECO:0000256" key="1">
    <source>
        <dbReference type="ARBA" id="ARBA00022490"/>
    </source>
</evidence>
<dbReference type="GeneID" id="89684469"/>
<dbReference type="InterPro" id="IPR042038">
    <property type="entry name" value="MukE_N"/>
</dbReference>
<evidence type="ECO:0000256" key="2">
    <source>
        <dbReference type="ARBA" id="ARBA00022618"/>
    </source>
</evidence>
<keyword evidence="3" id="KW-0159">Chromosome partition</keyword>
<dbReference type="InterPro" id="IPR007385">
    <property type="entry name" value="Scp_MukE"/>
</dbReference>
<dbReference type="EMBL" id="JAHDTB010000015">
    <property type="protein sequence ID" value="MBW8289130.1"/>
    <property type="molecule type" value="Genomic_DNA"/>
</dbReference>
<proteinExistence type="predicted"/>
<name>A0ABS7FGD1_9NEIS</name>
<keyword evidence="2" id="KW-0132">Cell division</keyword>